<dbReference type="STRING" id="1289135.A966_07894"/>
<reference evidence="2 3" key="1">
    <citation type="submission" date="2012-07" db="EMBL/GenBank/DDBJ databases">
        <title>Genome sequence of Brachyspira sp. 30446, isolated from a pig with mucohaemorrhagic colitis.</title>
        <authorList>
            <person name="Rubin J.E."/>
            <person name="Fernando C."/>
            <person name="Harding J.C.S."/>
            <person name="Hill J.E."/>
        </authorList>
    </citation>
    <scope>NUCLEOTIDE SEQUENCE [LARGE SCALE GENOMIC DNA]</scope>
    <source>
        <strain evidence="2 3">30446</strain>
    </source>
</reference>
<dbReference type="AlphaFoldDB" id="A0A2U4FBW7"/>
<dbReference type="OrthoDB" id="7107865at2"/>
<feature type="domain" description="Antitoxin SocA-like Panacea" evidence="1">
    <location>
        <begin position="33"/>
        <end position="143"/>
    </location>
</feature>
<dbReference type="Proteomes" id="UP000011663">
    <property type="component" value="Unassembled WGS sequence"/>
</dbReference>
<dbReference type="EMBL" id="ALNZ01000026">
    <property type="protein sequence ID" value="EKV56944.1"/>
    <property type="molecule type" value="Genomic_DNA"/>
</dbReference>
<dbReference type="RefSeq" id="WP_008724157.1">
    <property type="nucleotide sequence ID" value="NZ_JH994111.1"/>
</dbReference>
<organism evidence="2 3">
    <name type="scientific">Brachyspira hampsonii 30446</name>
    <dbReference type="NCBI Taxonomy" id="1289135"/>
    <lineage>
        <taxon>Bacteria</taxon>
        <taxon>Pseudomonadati</taxon>
        <taxon>Spirochaetota</taxon>
        <taxon>Spirochaetia</taxon>
        <taxon>Brachyspirales</taxon>
        <taxon>Brachyspiraceae</taxon>
        <taxon>Brachyspira</taxon>
    </lineage>
</organism>
<accession>A0A2U4FBW7</accession>
<evidence type="ECO:0000259" key="1">
    <source>
        <dbReference type="Pfam" id="PF13274"/>
    </source>
</evidence>
<evidence type="ECO:0000313" key="3">
    <source>
        <dbReference type="Proteomes" id="UP000011663"/>
    </source>
</evidence>
<proteinExistence type="predicted"/>
<dbReference type="InterPro" id="IPR025272">
    <property type="entry name" value="SocA_Panacea"/>
</dbReference>
<dbReference type="GeneID" id="66487995"/>
<evidence type="ECO:0000313" key="2">
    <source>
        <dbReference type="EMBL" id="EKV56944.1"/>
    </source>
</evidence>
<name>A0A2U4FBW7_9SPIR</name>
<dbReference type="Pfam" id="PF13274">
    <property type="entry name" value="SocA_Panacea"/>
    <property type="match status" value="1"/>
</dbReference>
<protein>
    <recommendedName>
        <fullName evidence="1">Antitoxin SocA-like Panacea domain-containing protein</fullName>
    </recommendedName>
</protein>
<gene>
    <name evidence="2" type="ORF">A966_07894</name>
</gene>
<comment type="caution">
    <text evidence="2">The sequence shown here is derived from an EMBL/GenBank/DDBJ whole genome shotgun (WGS) entry which is preliminary data.</text>
</comment>
<sequence length="177" mass="20614">MNNKYNDNKKYETIVHYIINSCDDIRKLGSIKLNKILFYSDCDMFVRKNKTITNDKYIKRQFGPVPKKILTILSNLEKKKKISIRNPSQNRLYDTTLYFSLTDDMDLDILTAEEVSILEHYLKIISNNYTAKEISEISHDRIWELADLGEEIPIYTIHASETEEINADDIEALSAAL</sequence>